<dbReference type="AlphaFoldDB" id="A0A8J9VVA1"/>
<dbReference type="EMBL" id="OV170233">
    <property type="protein sequence ID" value="CAH0719307.1"/>
    <property type="molecule type" value="Genomic_DNA"/>
</dbReference>
<evidence type="ECO:0000313" key="2">
    <source>
        <dbReference type="Proteomes" id="UP000838878"/>
    </source>
</evidence>
<reference evidence="1" key="1">
    <citation type="submission" date="2021-12" db="EMBL/GenBank/DDBJ databases">
        <authorList>
            <person name="Martin H S."/>
        </authorList>
    </citation>
    <scope>NUCLEOTIDE SEQUENCE</scope>
</reference>
<accession>A0A8J9VVA1</accession>
<sequence>MRKRDGEPRNSNRRHLFLSSARLGRSDSAFECDVVTTLVCLAFSHLLSTRNNVDYARWNDIWTSVSQ</sequence>
<dbReference type="Proteomes" id="UP000838878">
    <property type="component" value="Chromosome 13"/>
</dbReference>
<gene>
    <name evidence="1" type="ORF">BINO364_LOCUS5669</name>
</gene>
<organism evidence="1 2">
    <name type="scientific">Brenthis ino</name>
    <name type="common">lesser marbled fritillary</name>
    <dbReference type="NCBI Taxonomy" id="405034"/>
    <lineage>
        <taxon>Eukaryota</taxon>
        <taxon>Metazoa</taxon>
        <taxon>Ecdysozoa</taxon>
        <taxon>Arthropoda</taxon>
        <taxon>Hexapoda</taxon>
        <taxon>Insecta</taxon>
        <taxon>Pterygota</taxon>
        <taxon>Neoptera</taxon>
        <taxon>Endopterygota</taxon>
        <taxon>Lepidoptera</taxon>
        <taxon>Glossata</taxon>
        <taxon>Ditrysia</taxon>
        <taxon>Papilionoidea</taxon>
        <taxon>Nymphalidae</taxon>
        <taxon>Heliconiinae</taxon>
        <taxon>Argynnini</taxon>
        <taxon>Brenthis</taxon>
    </lineage>
</organism>
<proteinExistence type="predicted"/>
<keyword evidence="2" id="KW-1185">Reference proteome</keyword>
<feature type="non-terminal residue" evidence="1">
    <location>
        <position position="67"/>
    </location>
</feature>
<name>A0A8J9VVA1_9NEOP</name>
<evidence type="ECO:0000313" key="1">
    <source>
        <dbReference type="EMBL" id="CAH0719307.1"/>
    </source>
</evidence>
<protein>
    <submittedName>
        <fullName evidence="1">Uncharacterized protein</fullName>
    </submittedName>
</protein>